<accession>A0A096ZNY6</accession>
<dbReference type="Gene3D" id="3.30.1540.10">
    <property type="entry name" value="formyl-coa transferase, domain 3"/>
    <property type="match status" value="1"/>
</dbReference>
<dbReference type="PANTHER" id="PTHR48207:SF3">
    <property type="entry name" value="SUCCINATE--HYDROXYMETHYLGLUTARATE COA-TRANSFERASE"/>
    <property type="match status" value="1"/>
</dbReference>
<proteinExistence type="predicted"/>
<dbReference type="Pfam" id="PF02515">
    <property type="entry name" value="CoA_transf_3"/>
    <property type="match status" value="1"/>
</dbReference>
<keyword evidence="1 2" id="KW-0808">Transferase</keyword>
<sequence>MQNVAEGALKGIVVCDFSWVGAGPIATNVLGQCGADVIKIESITRPDILRKGEPFKDGISEGMDRSGYFANRNANKRDIALNMNHPRAREVAVRLIEKSDIVINNFRVGQMEKWNLGWEDVQKINPRIIYVTMSLQGTSGPHQQFMGFGVNLNALCGLTARAAFPGKEPFGTGTNYTDHVMVPTHTLFGIMAALLEREITGRGQTVSISQLEAALSMVPTDVMAYAANGTVQSPLGYGDLEGIPHGIYKTLGYRQSIAIAVFSEDEWASLKTVMGHPAWAEDERFQSAEARRRNEQELNACIESWTSIQYADWLMDELLRNGVKAGMVKDARQVVDDEHLRRRGFWTYLDHPVVGKTLYNRAPISFSRTQIRMKTAAPSIGQHTRELLSGMLGYSMQEIEQLAAEEVLI</sequence>
<dbReference type="InterPro" id="IPR050483">
    <property type="entry name" value="CoA-transferase_III_domain"/>
</dbReference>
<protein>
    <submittedName>
        <fullName evidence="2">Succinyl-CoA:R-4-isopropylbenzyl-succinate CoA-transferase subunit F</fullName>
    </submittedName>
</protein>
<dbReference type="InterPro" id="IPR023606">
    <property type="entry name" value="CoA-Trfase_III_dom_1_sf"/>
</dbReference>
<evidence type="ECO:0000256" key="1">
    <source>
        <dbReference type="ARBA" id="ARBA00022679"/>
    </source>
</evidence>
<dbReference type="AlphaFoldDB" id="A0A096ZNY6"/>
<dbReference type="Gene3D" id="3.40.50.10540">
    <property type="entry name" value="Crotonobetainyl-coa:carnitine coa-transferase, domain 1"/>
    <property type="match status" value="1"/>
</dbReference>
<dbReference type="EMBL" id="KM105892">
    <property type="protein sequence ID" value="AIS23717.1"/>
    <property type="molecule type" value="Genomic_DNA"/>
</dbReference>
<dbReference type="InterPro" id="IPR044855">
    <property type="entry name" value="CoA-Trfase_III_dom3_sf"/>
</dbReference>
<dbReference type="PANTHER" id="PTHR48207">
    <property type="entry name" value="SUCCINATE--HYDROXYMETHYLGLUTARATE COA-TRANSFERASE"/>
    <property type="match status" value="1"/>
</dbReference>
<dbReference type="InterPro" id="IPR003673">
    <property type="entry name" value="CoA-Trfase_fam_III"/>
</dbReference>
<dbReference type="GO" id="GO:0008410">
    <property type="term" value="F:CoA-transferase activity"/>
    <property type="evidence" value="ECO:0007669"/>
    <property type="project" value="TreeGrafter"/>
</dbReference>
<name>A0A096ZNY6_9RHOO</name>
<organism evidence="2">
    <name type="scientific">Thauera sp. pCyN2</name>
    <dbReference type="NCBI Taxonomy" id="1551544"/>
    <lineage>
        <taxon>Bacteria</taxon>
        <taxon>Pseudomonadati</taxon>
        <taxon>Pseudomonadota</taxon>
        <taxon>Betaproteobacteria</taxon>
        <taxon>Rhodocyclales</taxon>
        <taxon>Zoogloeaceae</taxon>
        <taxon>Thauera</taxon>
    </lineage>
</organism>
<dbReference type="SUPFAM" id="SSF89796">
    <property type="entry name" value="CoA-transferase family III (CaiB/BaiF)"/>
    <property type="match status" value="1"/>
</dbReference>
<gene>
    <name evidence="2" type="primary">bisF</name>
</gene>
<reference evidence="2" key="1">
    <citation type="journal article" date="2014" name="Appl. Environ. Microbiol.">
        <title>Anaerobic activation of p-cymene in denitrifying betaproteobacteria: methyl group hydroxylation versus addition to fumarate.</title>
        <authorList>
            <person name="Strijkstra A."/>
            <person name="Trautwein K."/>
            <person name="Jarling R."/>
            <person name="Wohlbrand L."/>
            <person name="Dorries M."/>
            <person name="Reinhardt R."/>
            <person name="Drozdowska M."/>
            <person name="Golding B.T."/>
            <person name="Wilkes H."/>
            <person name="Rabus R."/>
        </authorList>
    </citation>
    <scope>NUCLEOTIDE SEQUENCE</scope>
    <source>
        <strain evidence="2">PCyN2</strain>
    </source>
</reference>
<evidence type="ECO:0000313" key="2">
    <source>
        <dbReference type="EMBL" id="AIS23717.1"/>
    </source>
</evidence>